<feature type="domain" description="Retrotransposon gag" evidence="3">
    <location>
        <begin position="30"/>
        <end position="97"/>
    </location>
</feature>
<dbReference type="InterPro" id="IPR000477">
    <property type="entry name" value="RT_dom"/>
</dbReference>
<keyword evidence="1" id="KW-0472">Membrane</keyword>
<dbReference type="Proteomes" id="UP001234989">
    <property type="component" value="Chromosome 4"/>
</dbReference>
<reference evidence="4" key="1">
    <citation type="submission" date="2023-08" db="EMBL/GenBank/DDBJ databases">
        <title>A de novo genome assembly of Solanum verrucosum Schlechtendal, a Mexican diploid species geographically isolated from the other diploid A-genome species in potato relatives.</title>
        <authorList>
            <person name="Hosaka K."/>
        </authorList>
    </citation>
    <scope>NUCLEOTIDE SEQUENCE</scope>
    <source>
        <tissue evidence="4">Young leaves</tissue>
    </source>
</reference>
<dbReference type="Gene3D" id="3.30.70.270">
    <property type="match status" value="1"/>
</dbReference>
<proteinExistence type="predicted"/>
<sequence>SESEEAYEFILDYYERLHKLGIVHQRGLEFVTFQLQGKAKQWWRAYVKCRLPVLPPLTLMQFHALFLKKYVPRILRDHKKDEFMALDQGEEEISEAREMTWAYLVILDMTDFDIILGMTWLFPYYVVLNFNAKCVTLEREKLEWEMVYKPKPAKVISFVWARKLVGKGCLAYLAHIRDVEAESPSMEFIPVVSEFKEVFPIDLRSMPPDRDIDFCIDLESDTRPISIPPYCMNPIELRELKAQIQEFLDKSFIHPSAFLWGAPGASVFSKIDLRFGYHQLKIRPEDVPKTKFRSRYRHYEFLVMSLGLTFAPATFMSLMNGVLKPFLDIFVIVFIDGILVYSKSKEKHVDHLRIVLGVLGK</sequence>
<dbReference type="InterPro" id="IPR043128">
    <property type="entry name" value="Rev_trsase/Diguanyl_cyclase"/>
</dbReference>
<dbReference type="Gene3D" id="3.10.10.10">
    <property type="entry name" value="HIV Type 1 Reverse Transcriptase, subunit A, domain 1"/>
    <property type="match status" value="1"/>
</dbReference>
<evidence type="ECO:0000313" key="4">
    <source>
        <dbReference type="EMBL" id="WMV26022.1"/>
    </source>
</evidence>
<dbReference type="Pfam" id="PF08284">
    <property type="entry name" value="RVP_2"/>
    <property type="match status" value="1"/>
</dbReference>
<dbReference type="SUPFAM" id="SSF56672">
    <property type="entry name" value="DNA/RNA polymerases"/>
    <property type="match status" value="1"/>
</dbReference>
<evidence type="ECO:0000313" key="5">
    <source>
        <dbReference type="Proteomes" id="UP001234989"/>
    </source>
</evidence>
<keyword evidence="1" id="KW-1133">Transmembrane helix</keyword>
<dbReference type="PANTHER" id="PTHR24559">
    <property type="entry name" value="TRANSPOSON TY3-I GAG-POL POLYPROTEIN"/>
    <property type="match status" value="1"/>
</dbReference>
<keyword evidence="5" id="KW-1185">Reference proteome</keyword>
<dbReference type="Pfam" id="PF03732">
    <property type="entry name" value="Retrotrans_gag"/>
    <property type="match status" value="1"/>
</dbReference>
<protein>
    <submittedName>
        <fullName evidence="4">Uncharacterized protein</fullName>
    </submittedName>
</protein>
<dbReference type="AlphaFoldDB" id="A0AAF0QLG5"/>
<dbReference type="InterPro" id="IPR053134">
    <property type="entry name" value="RNA-dir_DNA_polymerase"/>
</dbReference>
<feature type="transmembrane region" description="Helical" evidence="1">
    <location>
        <begin position="299"/>
        <end position="319"/>
    </location>
</feature>
<keyword evidence="1" id="KW-0812">Transmembrane</keyword>
<evidence type="ECO:0000259" key="3">
    <source>
        <dbReference type="Pfam" id="PF03732"/>
    </source>
</evidence>
<evidence type="ECO:0000256" key="1">
    <source>
        <dbReference type="SAM" id="Phobius"/>
    </source>
</evidence>
<organism evidence="4 5">
    <name type="scientific">Solanum verrucosum</name>
    <dbReference type="NCBI Taxonomy" id="315347"/>
    <lineage>
        <taxon>Eukaryota</taxon>
        <taxon>Viridiplantae</taxon>
        <taxon>Streptophyta</taxon>
        <taxon>Embryophyta</taxon>
        <taxon>Tracheophyta</taxon>
        <taxon>Spermatophyta</taxon>
        <taxon>Magnoliopsida</taxon>
        <taxon>eudicotyledons</taxon>
        <taxon>Gunneridae</taxon>
        <taxon>Pentapetalae</taxon>
        <taxon>asterids</taxon>
        <taxon>lamiids</taxon>
        <taxon>Solanales</taxon>
        <taxon>Solanaceae</taxon>
        <taxon>Solanoideae</taxon>
        <taxon>Solaneae</taxon>
        <taxon>Solanum</taxon>
    </lineage>
</organism>
<feature type="domain" description="Reverse transcriptase" evidence="2">
    <location>
        <begin position="237"/>
        <end position="357"/>
    </location>
</feature>
<feature type="non-terminal residue" evidence="4">
    <location>
        <position position="1"/>
    </location>
</feature>
<dbReference type="Pfam" id="PF00078">
    <property type="entry name" value="RVT_1"/>
    <property type="match status" value="1"/>
</dbReference>
<dbReference type="CDD" id="cd01647">
    <property type="entry name" value="RT_LTR"/>
    <property type="match status" value="1"/>
</dbReference>
<dbReference type="PANTHER" id="PTHR24559:SF444">
    <property type="entry name" value="REVERSE TRANSCRIPTASE DOMAIN-CONTAINING PROTEIN"/>
    <property type="match status" value="1"/>
</dbReference>
<evidence type="ECO:0000259" key="2">
    <source>
        <dbReference type="Pfam" id="PF00078"/>
    </source>
</evidence>
<dbReference type="InterPro" id="IPR043502">
    <property type="entry name" value="DNA/RNA_pol_sf"/>
</dbReference>
<dbReference type="EMBL" id="CP133615">
    <property type="protein sequence ID" value="WMV26022.1"/>
    <property type="molecule type" value="Genomic_DNA"/>
</dbReference>
<name>A0AAF0QLG5_SOLVR</name>
<dbReference type="InterPro" id="IPR005162">
    <property type="entry name" value="Retrotrans_gag_dom"/>
</dbReference>
<accession>A0AAF0QLG5</accession>
<gene>
    <name evidence="4" type="ORF">MTR67_019407</name>
</gene>